<dbReference type="InterPro" id="IPR005899">
    <property type="entry name" value="Na_pump_deCOase"/>
</dbReference>
<evidence type="ECO:0000256" key="6">
    <source>
        <dbReference type="SAM" id="Phobius"/>
    </source>
</evidence>
<protein>
    <submittedName>
        <fullName evidence="7">OadG family protein</fullName>
    </submittedName>
</protein>
<organism evidence="7 8">
    <name type="scientific">Caproicibacterium amylolyticum</name>
    <dbReference type="NCBI Taxonomy" id="2766537"/>
    <lineage>
        <taxon>Bacteria</taxon>
        <taxon>Bacillati</taxon>
        <taxon>Bacillota</taxon>
        <taxon>Clostridia</taxon>
        <taxon>Eubacteriales</taxon>
        <taxon>Oscillospiraceae</taxon>
        <taxon>Caproicibacterium</taxon>
    </lineage>
</organism>
<dbReference type="GO" id="GO:0036376">
    <property type="term" value="P:sodium ion export across plasma membrane"/>
    <property type="evidence" value="ECO:0007669"/>
    <property type="project" value="InterPro"/>
</dbReference>
<keyword evidence="4 6" id="KW-1133">Transmembrane helix</keyword>
<evidence type="ECO:0000256" key="1">
    <source>
        <dbReference type="ARBA" id="ARBA00004236"/>
    </source>
</evidence>
<name>A0A7G9WK95_9FIRM</name>
<dbReference type="Pfam" id="PF04277">
    <property type="entry name" value="OAD_gamma"/>
    <property type="match status" value="1"/>
</dbReference>
<keyword evidence="5 6" id="KW-0472">Membrane</keyword>
<gene>
    <name evidence="7" type="ORF">H6X83_05705</name>
</gene>
<evidence type="ECO:0000256" key="4">
    <source>
        <dbReference type="ARBA" id="ARBA00022989"/>
    </source>
</evidence>
<dbReference type="KEGG" id="caml:H6X83_05705"/>
<dbReference type="NCBIfam" id="TIGR01195">
    <property type="entry name" value="oadG_fam"/>
    <property type="match status" value="1"/>
</dbReference>
<comment type="subcellular location">
    <subcellularLocation>
        <location evidence="1">Cell membrane</location>
    </subcellularLocation>
</comment>
<evidence type="ECO:0000313" key="8">
    <source>
        <dbReference type="Proteomes" id="UP000516046"/>
    </source>
</evidence>
<dbReference type="GO" id="GO:0015081">
    <property type="term" value="F:sodium ion transmembrane transporter activity"/>
    <property type="evidence" value="ECO:0007669"/>
    <property type="project" value="InterPro"/>
</dbReference>
<dbReference type="EMBL" id="CP060696">
    <property type="protein sequence ID" value="QNO19107.1"/>
    <property type="molecule type" value="Genomic_DNA"/>
</dbReference>
<accession>A0A7G9WK95</accession>
<evidence type="ECO:0000256" key="5">
    <source>
        <dbReference type="ARBA" id="ARBA00023136"/>
    </source>
</evidence>
<evidence type="ECO:0000313" key="7">
    <source>
        <dbReference type="EMBL" id="QNO19107.1"/>
    </source>
</evidence>
<dbReference type="Proteomes" id="UP000516046">
    <property type="component" value="Chromosome"/>
</dbReference>
<dbReference type="RefSeq" id="WP_212508176.1">
    <property type="nucleotide sequence ID" value="NZ_CP060696.1"/>
</dbReference>
<proteinExistence type="predicted"/>
<evidence type="ECO:0000256" key="2">
    <source>
        <dbReference type="ARBA" id="ARBA00022475"/>
    </source>
</evidence>
<keyword evidence="8" id="KW-1185">Reference proteome</keyword>
<reference evidence="7 8" key="1">
    <citation type="submission" date="2020-08" db="EMBL/GenBank/DDBJ databases">
        <authorList>
            <person name="Ren C."/>
            <person name="Gu Y."/>
            <person name="Xu Y."/>
        </authorList>
    </citation>
    <scope>NUCLEOTIDE SEQUENCE [LARGE SCALE GENOMIC DNA]</scope>
    <source>
        <strain evidence="7 8">LBM18003</strain>
    </source>
</reference>
<evidence type="ECO:0000256" key="3">
    <source>
        <dbReference type="ARBA" id="ARBA00022692"/>
    </source>
</evidence>
<feature type="transmembrane region" description="Helical" evidence="6">
    <location>
        <begin position="12"/>
        <end position="36"/>
    </location>
</feature>
<keyword evidence="2" id="KW-1003">Cell membrane</keyword>
<keyword evidence="3 6" id="KW-0812">Transmembrane</keyword>
<sequence>MEGLSNSQIAGIVMATGLVIVFVVLICLIFIIKLYGAVIQSVQKKKQIPKAAAANVPVPSAPAAVQKPVAPAVEEGIPTEVVAAISAAVYTLYGKETSVLSVRRRVRTGGHCAWGQAGILNNTRPF</sequence>
<dbReference type="AlphaFoldDB" id="A0A7G9WK95"/>
<dbReference type="GO" id="GO:0005886">
    <property type="term" value="C:plasma membrane"/>
    <property type="evidence" value="ECO:0007669"/>
    <property type="project" value="UniProtKB-SubCell"/>
</dbReference>